<dbReference type="InterPro" id="IPR015273">
    <property type="entry name" value="Cys-tRNA-synt_Ia_DALR"/>
</dbReference>
<dbReference type="Pfam" id="PF23493">
    <property type="entry name" value="CysS_C"/>
    <property type="match status" value="1"/>
</dbReference>
<feature type="binding site" evidence="13">
    <location>
        <position position="247"/>
    </location>
    <ligand>
        <name>Zn(2+)</name>
        <dbReference type="ChEBI" id="CHEBI:29105"/>
    </ligand>
</feature>
<dbReference type="Gene3D" id="3.40.50.620">
    <property type="entry name" value="HUPs"/>
    <property type="match status" value="1"/>
</dbReference>
<accession>A0ABY8C752</accession>
<dbReference type="InterPro" id="IPR009080">
    <property type="entry name" value="tRNAsynth_Ia_anticodon-bd"/>
</dbReference>
<keyword evidence="10 13" id="KW-0648">Protein biosynthesis</keyword>
<dbReference type="InterPro" id="IPR032678">
    <property type="entry name" value="tRNA-synt_1_cat_dom"/>
</dbReference>
<evidence type="ECO:0000259" key="16">
    <source>
        <dbReference type="Pfam" id="PF23493"/>
    </source>
</evidence>
<evidence type="ECO:0000256" key="11">
    <source>
        <dbReference type="ARBA" id="ARBA00023146"/>
    </source>
</evidence>
<dbReference type="SUPFAM" id="SSF52374">
    <property type="entry name" value="Nucleotidylyl transferase"/>
    <property type="match status" value="1"/>
</dbReference>
<proteinExistence type="inferred from homology"/>
<comment type="subcellular location">
    <subcellularLocation>
        <location evidence="1 13">Cytoplasm</location>
    </subcellularLocation>
</comment>
<dbReference type="NCBIfam" id="TIGR00435">
    <property type="entry name" value="cysS"/>
    <property type="match status" value="1"/>
</dbReference>
<evidence type="ECO:0000259" key="14">
    <source>
        <dbReference type="Pfam" id="PF01406"/>
    </source>
</evidence>
<evidence type="ECO:0000256" key="7">
    <source>
        <dbReference type="ARBA" id="ARBA00022741"/>
    </source>
</evidence>
<evidence type="ECO:0000256" key="1">
    <source>
        <dbReference type="ARBA" id="ARBA00004496"/>
    </source>
</evidence>
<feature type="binding site" evidence="13">
    <location>
        <position position="278"/>
    </location>
    <ligand>
        <name>ATP</name>
        <dbReference type="ChEBI" id="CHEBI:30616"/>
    </ligand>
</feature>
<dbReference type="Pfam" id="PF01406">
    <property type="entry name" value="tRNA-synt_1e"/>
    <property type="match status" value="1"/>
</dbReference>
<name>A0ABY8C752_9FIRM</name>
<dbReference type="InterPro" id="IPR056411">
    <property type="entry name" value="CysS_C"/>
</dbReference>
<dbReference type="Proteomes" id="UP001220478">
    <property type="component" value="Chromosome"/>
</dbReference>
<dbReference type="InterPro" id="IPR024909">
    <property type="entry name" value="Cys-tRNA/MSH_ligase"/>
</dbReference>
<keyword evidence="5 13" id="KW-0436">Ligase</keyword>
<feature type="domain" description="tRNA synthetases class I catalytic" evidence="14">
    <location>
        <begin position="22"/>
        <end position="322"/>
    </location>
</feature>
<evidence type="ECO:0000256" key="10">
    <source>
        <dbReference type="ARBA" id="ARBA00022917"/>
    </source>
</evidence>
<comment type="cofactor">
    <cofactor evidence="13">
        <name>Zn(2+)</name>
        <dbReference type="ChEBI" id="CHEBI:29105"/>
    </cofactor>
    <text evidence="13">Binds 1 zinc ion per subunit.</text>
</comment>
<comment type="similarity">
    <text evidence="2 13">Belongs to the class-I aminoacyl-tRNA synthetase family.</text>
</comment>
<dbReference type="Pfam" id="PF09190">
    <property type="entry name" value="DALR_2"/>
    <property type="match status" value="1"/>
</dbReference>
<evidence type="ECO:0000256" key="2">
    <source>
        <dbReference type="ARBA" id="ARBA00005594"/>
    </source>
</evidence>
<keyword evidence="9 13" id="KW-0067">ATP-binding</keyword>
<reference evidence="17 18" key="1">
    <citation type="submission" date="2023-02" db="EMBL/GenBank/DDBJ databases">
        <title>Novel Oscillospiraceae bacterial genomes.</title>
        <authorList>
            <person name="Srinivasan S."/>
            <person name="Austin M.N."/>
            <person name="Fiedler T.L."/>
            <person name="Strenk S.M."/>
            <person name="Agnew K.J."/>
            <person name="Nagana Gowda G.A."/>
            <person name="Raftery D."/>
            <person name="Beamer M.A."/>
            <person name="Achilles S.L."/>
            <person name="Wiesenfeld H.C."/>
            <person name="Fredricks D.N."/>
            <person name="Hillier S.L."/>
        </authorList>
    </citation>
    <scope>NUCLEOTIDE SEQUENCE [LARGE SCALE GENOMIC DNA]</scope>
    <source>
        <strain evidence="17 18">CHIC02 1186E3-8</strain>
    </source>
</reference>
<keyword evidence="7 13" id="KW-0547">Nucleotide-binding</keyword>
<protein>
    <recommendedName>
        <fullName evidence="13">Cysteine--tRNA ligase</fullName>
        <ecNumber evidence="13">6.1.1.16</ecNumber>
    </recommendedName>
    <alternativeName>
        <fullName evidence="13">Cysteinyl-tRNA synthetase</fullName>
        <shortName evidence="13">CysRS</shortName>
    </alternativeName>
</protein>
<evidence type="ECO:0000256" key="3">
    <source>
        <dbReference type="ARBA" id="ARBA00011245"/>
    </source>
</evidence>
<dbReference type="Gene3D" id="1.20.120.1910">
    <property type="entry name" value="Cysteine-tRNA ligase, C-terminal anti-codon recognition domain"/>
    <property type="match status" value="1"/>
</dbReference>
<evidence type="ECO:0000256" key="6">
    <source>
        <dbReference type="ARBA" id="ARBA00022723"/>
    </source>
</evidence>
<comment type="subunit">
    <text evidence="3 13">Monomer.</text>
</comment>
<dbReference type="CDD" id="cd00672">
    <property type="entry name" value="CysRS_core"/>
    <property type="match status" value="1"/>
</dbReference>
<feature type="domain" description="Cysteinyl-tRNA ligase anticodon binding" evidence="16">
    <location>
        <begin position="454"/>
        <end position="498"/>
    </location>
</feature>
<evidence type="ECO:0000256" key="13">
    <source>
        <dbReference type="HAMAP-Rule" id="MF_00041"/>
    </source>
</evidence>
<dbReference type="EC" id="6.1.1.16" evidence="13"/>
<dbReference type="HAMAP" id="MF_00041">
    <property type="entry name" value="Cys_tRNA_synth"/>
    <property type="match status" value="1"/>
</dbReference>
<keyword evidence="11 13" id="KW-0030">Aminoacyl-tRNA synthetase</keyword>
<dbReference type="GO" id="GO:0004817">
    <property type="term" value="F:cysteine-tRNA ligase activity"/>
    <property type="evidence" value="ECO:0007669"/>
    <property type="project" value="UniProtKB-EC"/>
</dbReference>
<evidence type="ECO:0000313" key="17">
    <source>
        <dbReference type="EMBL" id="WEG35282.1"/>
    </source>
</evidence>
<keyword evidence="18" id="KW-1185">Reference proteome</keyword>
<dbReference type="RefSeq" id="WP_315571366.1">
    <property type="nucleotide sequence ID" value="NZ_CP118868.1"/>
</dbReference>
<keyword evidence="6 13" id="KW-0479">Metal-binding</keyword>
<comment type="catalytic activity">
    <reaction evidence="12 13">
        <text>tRNA(Cys) + L-cysteine + ATP = L-cysteinyl-tRNA(Cys) + AMP + diphosphate</text>
        <dbReference type="Rhea" id="RHEA:17773"/>
        <dbReference type="Rhea" id="RHEA-COMP:9661"/>
        <dbReference type="Rhea" id="RHEA-COMP:9679"/>
        <dbReference type="ChEBI" id="CHEBI:30616"/>
        <dbReference type="ChEBI" id="CHEBI:33019"/>
        <dbReference type="ChEBI" id="CHEBI:35235"/>
        <dbReference type="ChEBI" id="CHEBI:78442"/>
        <dbReference type="ChEBI" id="CHEBI:78517"/>
        <dbReference type="ChEBI" id="CHEBI:456215"/>
        <dbReference type="EC" id="6.1.1.16"/>
    </reaction>
</comment>
<feature type="binding site" evidence="13">
    <location>
        <position position="35"/>
    </location>
    <ligand>
        <name>Zn(2+)</name>
        <dbReference type="ChEBI" id="CHEBI:29105"/>
    </ligand>
</feature>
<dbReference type="SUPFAM" id="SSF47323">
    <property type="entry name" value="Anticodon-binding domain of a subclass of class I aminoacyl-tRNA synthetases"/>
    <property type="match status" value="1"/>
</dbReference>
<feature type="domain" description="Cysteinyl-tRNA synthetase class Ia DALR" evidence="15">
    <location>
        <begin position="392"/>
        <end position="447"/>
    </location>
</feature>
<organism evidence="17 18">
    <name type="scientific">Amygdalobacter indicium</name>
    <dbReference type="NCBI Taxonomy" id="3029272"/>
    <lineage>
        <taxon>Bacteria</taxon>
        <taxon>Bacillati</taxon>
        <taxon>Bacillota</taxon>
        <taxon>Clostridia</taxon>
        <taxon>Eubacteriales</taxon>
        <taxon>Oscillospiraceae</taxon>
        <taxon>Amygdalobacter</taxon>
    </lineage>
</organism>
<evidence type="ECO:0000256" key="8">
    <source>
        <dbReference type="ARBA" id="ARBA00022833"/>
    </source>
</evidence>
<dbReference type="InterPro" id="IPR014729">
    <property type="entry name" value="Rossmann-like_a/b/a_fold"/>
</dbReference>
<evidence type="ECO:0000256" key="5">
    <source>
        <dbReference type="ARBA" id="ARBA00022598"/>
    </source>
</evidence>
<dbReference type="InterPro" id="IPR015803">
    <property type="entry name" value="Cys-tRNA-ligase"/>
</dbReference>
<evidence type="ECO:0000256" key="4">
    <source>
        <dbReference type="ARBA" id="ARBA00022490"/>
    </source>
</evidence>
<evidence type="ECO:0000256" key="9">
    <source>
        <dbReference type="ARBA" id="ARBA00022840"/>
    </source>
</evidence>
<sequence length="505" mass="58313">MLKDLQNKVSIYNTLNNRKEKFVPLKAGKIKMYVCGPTVYDFIHIGNARPMITFDVFRHYMESIGFDVCFMQNFTDVDDKLIKRAAAENCRMLDIAERFIKEYEIDSKALNVEKADICPRATETMPEIVKMVKDLVDKGYAYVGKEGVYFRVRALKNYGRLSGHNLDELIEGQRELVHDTGSDKEDSFDFAIWKFQKPGEPAWPSPYGAGRPGWHIECSAMIHAHLGEQIDIHCGGQDLIFPHHENEMAQSYAYTGKTLANYWMHNAYINVDNVKMSKSLGNFWTIRELAKKFDYRVIRYFMLSAHYRSPINFSLEVMQAAEKSLQRVDETLQDYLFRFKQQEAVALWTEADLLQKLDSLTWEAPEEEPDFKIVNYDSALLKQAIAHSQRIFMTALADDLNTALAMSEIFNLMYYCNLYLDNVTKVDYNLLAEVIATILFYEKILGISAKEIKDELPAEALTLLEQRQEARKTKNYALADEIRNQLQSMGYTVKDTPQGPQLLKL</sequence>
<feature type="binding site" evidence="13">
    <location>
        <position position="218"/>
    </location>
    <ligand>
        <name>Zn(2+)</name>
        <dbReference type="ChEBI" id="CHEBI:29105"/>
    </ligand>
</feature>
<keyword evidence="4 13" id="KW-0963">Cytoplasm</keyword>
<dbReference type="EMBL" id="CP118868">
    <property type="protein sequence ID" value="WEG35282.1"/>
    <property type="molecule type" value="Genomic_DNA"/>
</dbReference>
<gene>
    <name evidence="13 17" type="primary">cysS</name>
    <name evidence="17" type="ORF">PYS61_04955</name>
</gene>
<feature type="short sequence motif" description="'KMSKS' region" evidence="13">
    <location>
        <begin position="275"/>
        <end position="279"/>
    </location>
</feature>
<feature type="short sequence motif" description="'HIGH' region" evidence="13">
    <location>
        <begin position="37"/>
        <end position="47"/>
    </location>
</feature>
<dbReference type="PANTHER" id="PTHR10890">
    <property type="entry name" value="CYSTEINYL-TRNA SYNTHETASE"/>
    <property type="match status" value="1"/>
</dbReference>
<dbReference type="PANTHER" id="PTHR10890:SF3">
    <property type="entry name" value="CYSTEINE--TRNA LIGASE, CYTOPLASMIC"/>
    <property type="match status" value="1"/>
</dbReference>
<feature type="binding site" evidence="13">
    <location>
        <position position="243"/>
    </location>
    <ligand>
        <name>Zn(2+)</name>
        <dbReference type="ChEBI" id="CHEBI:29105"/>
    </ligand>
</feature>
<dbReference type="PRINTS" id="PR00983">
    <property type="entry name" value="TRNASYNTHCYS"/>
</dbReference>
<keyword evidence="8 13" id="KW-0862">Zinc</keyword>
<evidence type="ECO:0000259" key="15">
    <source>
        <dbReference type="Pfam" id="PF09190"/>
    </source>
</evidence>
<evidence type="ECO:0000256" key="12">
    <source>
        <dbReference type="ARBA" id="ARBA00047398"/>
    </source>
</evidence>
<evidence type="ECO:0000313" key="18">
    <source>
        <dbReference type="Proteomes" id="UP001220478"/>
    </source>
</evidence>